<feature type="signal peptide" evidence="1">
    <location>
        <begin position="1"/>
        <end position="18"/>
    </location>
</feature>
<evidence type="ECO:0000313" key="2">
    <source>
        <dbReference type="EMBL" id="ETZ07099.1"/>
    </source>
</evidence>
<keyword evidence="3" id="KW-1185">Reference proteome</keyword>
<dbReference type="Proteomes" id="UP000019112">
    <property type="component" value="Unassembled WGS sequence"/>
</dbReference>
<accession>W6TEF2</accession>
<comment type="caution">
    <text evidence="2">The sequence shown here is derived from an EMBL/GenBank/DDBJ whole genome shotgun (WGS) entry which is preliminary data.</text>
</comment>
<protein>
    <submittedName>
        <fullName evidence="2">Uncharacterized protein</fullName>
    </submittedName>
</protein>
<feature type="chain" id="PRO_5004881224" evidence="1">
    <location>
        <begin position="19"/>
        <end position="124"/>
    </location>
</feature>
<gene>
    <name evidence="2" type="ORF">P618_200727</name>
</gene>
<name>W6TEF2_HOLOB</name>
<evidence type="ECO:0000256" key="1">
    <source>
        <dbReference type="SAM" id="SignalP"/>
    </source>
</evidence>
<organism evidence="2 3">
    <name type="scientific">Holospora obtusa F1</name>
    <dbReference type="NCBI Taxonomy" id="1399147"/>
    <lineage>
        <taxon>Bacteria</taxon>
        <taxon>Pseudomonadati</taxon>
        <taxon>Pseudomonadota</taxon>
        <taxon>Alphaproteobacteria</taxon>
        <taxon>Holosporales</taxon>
        <taxon>Holosporaceae</taxon>
        <taxon>Holospora</taxon>
    </lineage>
</organism>
<sequence length="124" mass="14612">MVLFRKCLVLFALFQATAWGYVDAISDHLLPPLTCKDILFTVMPLDLDKDGDIIRYKCYTLCMHIEILKYRLIRAEHEKEKRLLTESIKSIDKLLKIALIAFRAHFFVFGPLKFREFLCETKLK</sequence>
<keyword evidence="1" id="KW-0732">Signal</keyword>
<dbReference type="EMBL" id="AWTR02000065">
    <property type="protein sequence ID" value="ETZ07099.1"/>
    <property type="molecule type" value="Genomic_DNA"/>
</dbReference>
<proteinExistence type="predicted"/>
<dbReference type="AlphaFoldDB" id="W6TEF2"/>
<reference evidence="2 3" key="1">
    <citation type="journal article" date="2014" name="FEMS Microbiol. Lett.">
        <title>Draft genome sequences of three Holospora species (Holospora obtusa, Holospora undulata, and Holospora elegans), endonuclear symbiotic bacteria of the ciliate Paramecium caudatum.</title>
        <authorList>
            <person name="Dohra H."/>
            <person name="Tanaka K."/>
            <person name="Suzuki T."/>
            <person name="Fujishima M."/>
            <person name="Suzuki H."/>
        </authorList>
    </citation>
    <scope>NUCLEOTIDE SEQUENCE [LARGE SCALE GENOMIC DNA]</scope>
    <source>
        <strain evidence="2 3">F1</strain>
    </source>
</reference>
<evidence type="ECO:0000313" key="3">
    <source>
        <dbReference type="Proteomes" id="UP000019112"/>
    </source>
</evidence>